<evidence type="ECO:0000313" key="5">
    <source>
        <dbReference type="EMBL" id="MFB9885115.1"/>
    </source>
</evidence>
<dbReference type="GO" id="GO:0046820">
    <property type="term" value="F:4-amino-4-deoxychorismate synthase activity"/>
    <property type="evidence" value="ECO:0007669"/>
    <property type="project" value="UniProtKB-EC"/>
</dbReference>
<dbReference type="PRINTS" id="PR00095">
    <property type="entry name" value="ANTSNTHASEI"/>
</dbReference>
<feature type="domain" description="Chorismate-utilising enzyme C-terminal" evidence="3">
    <location>
        <begin position="195"/>
        <end position="448"/>
    </location>
</feature>
<dbReference type="InterPro" id="IPR005802">
    <property type="entry name" value="ADC_synth_comp_1"/>
</dbReference>
<dbReference type="PANTHER" id="PTHR11236">
    <property type="entry name" value="AMINOBENZOATE/ANTHRANILATE SYNTHASE"/>
    <property type="match status" value="1"/>
</dbReference>
<evidence type="ECO:0000259" key="3">
    <source>
        <dbReference type="Pfam" id="PF00425"/>
    </source>
</evidence>
<dbReference type="EMBL" id="JBHLZN010000001">
    <property type="protein sequence ID" value="MFB9885115.1"/>
    <property type="molecule type" value="Genomic_DNA"/>
</dbReference>
<dbReference type="EC" id="2.6.1.85" evidence="1"/>
<evidence type="ECO:0000256" key="1">
    <source>
        <dbReference type="ARBA" id="ARBA00013139"/>
    </source>
</evidence>
<keyword evidence="2 5" id="KW-0808">Transferase</keyword>
<accession>A0ABV5Z7A3</accession>
<dbReference type="PANTHER" id="PTHR11236:SF50">
    <property type="entry name" value="AMINODEOXYCHORISMATE SYNTHASE COMPONENT 1"/>
    <property type="match status" value="1"/>
</dbReference>
<organism evidence="5 6">
    <name type="scientific">Balneatrix alpica</name>
    <dbReference type="NCBI Taxonomy" id="75684"/>
    <lineage>
        <taxon>Bacteria</taxon>
        <taxon>Pseudomonadati</taxon>
        <taxon>Pseudomonadota</taxon>
        <taxon>Gammaproteobacteria</taxon>
        <taxon>Oceanospirillales</taxon>
        <taxon>Balneatrichaceae</taxon>
        <taxon>Balneatrix</taxon>
    </lineage>
</organism>
<dbReference type="Proteomes" id="UP001589628">
    <property type="component" value="Unassembled WGS sequence"/>
</dbReference>
<evidence type="ECO:0000259" key="4">
    <source>
        <dbReference type="Pfam" id="PF04715"/>
    </source>
</evidence>
<evidence type="ECO:0000256" key="2">
    <source>
        <dbReference type="ARBA" id="ARBA00022679"/>
    </source>
</evidence>
<comment type="caution">
    <text evidence="5">The sequence shown here is derived from an EMBL/GenBank/DDBJ whole genome shotgun (WGS) entry which is preliminary data.</text>
</comment>
<dbReference type="Gene3D" id="3.60.120.10">
    <property type="entry name" value="Anthranilate synthase"/>
    <property type="match status" value="1"/>
</dbReference>
<sequence length="458" mass="51788">MALIEALPYRASVEVFPLLREGPYPVLLDSNAGEHQADHTRQGRYDILTADPLLRLVGDSNGCRLYDSEQRLMPCASDPFCAMQELLNEYPSCPEQHLPFTGGVIGYWGYDLGRLVETLPQQANADIHLPWMQANLYLWAVITDHQQQQSWLVSHPQCPPSLLHKWRQRLLQPAAPALPTASFQLNRAWQSNLSRADYGKRFRRIQEYIRSGDCYQVNLAQRFQAPYQGDTWQAYLRLRQAAPTPFAAYLPWQGGDVLSLSPERFLQVRELQVETKPIKGTRPRAQDPRIDQENAQALLHSPKDRAENLMIVDLLRNDLGRSCIIGSVKVPKLFAIESYPNVHHLVTTISGRLQRSQDRVPLLKGCFPGGSITGAPKVRAMEIIEELEPHRRSLYCGSIGYLSLNGQMDTNISIRTLIAHQQQLYCWAGGGIVADSDEEAEYQETLSKVGNLLQALRD</sequence>
<dbReference type="RefSeq" id="WP_027313275.1">
    <property type="nucleotide sequence ID" value="NZ_JBHLZN010000001.1"/>
</dbReference>
<evidence type="ECO:0000313" key="6">
    <source>
        <dbReference type="Proteomes" id="UP001589628"/>
    </source>
</evidence>
<reference evidence="5 6" key="1">
    <citation type="submission" date="2024-09" db="EMBL/GenBank/DDBJ databases">
        <authorList>
            <person name="Sun Q."/>
            <person name="Mori K."/>
        </authorList>
    </citation>
    <scope>NUCLEOTIDE SEQUENCE [LARGE SCALE GENOMIC DNA]</scope>
    <source>
        <strain evidence="5 6">ATCC 51285</strain>
    </source>
</reference>
<dbReference type="InterPro" id="IPR006805">
    <property type="entry name" value="Anth_synth_I_N"/>
</dbReference>
<dbReference type="InterPro" id="IPR015890">
    <property type="entry name" value="Chorismate_C"/>
</dbReference>
<dbReference type="SUPFAM" id="SSF56322">
    <property type="entry name" value="ADC synthase"/>
    <property type="match status" value="1"/>
</dbReference>
<keyword evidence="5" id="KW-0032">Aminotransferase</keyword>
<feature type="domain" description="Anthranilate synthase component I N-terminal" evidence="4">
    <location>
        <begin position="13"/>
        <end position="151"/>
    </location>
</feature>
<name>A0ABV5Z7A3_9GAMM</name>
<proteinExistence type="predicted"/>
<dbReference type="InterPro" id="IPR005801">
    <property type="entry name" value="ADC_synthase"/>
</dbReference>
<protein>
    <recommendedName>
        <fullName evidence="1">aminodeoxychorismate synthase</fullName>
        <ecNumber evidence="1">2.6.1.85</ecNumber>
    </recommendedName>
</protein>
<dbReference type="InterPro" id="IPR019999">
    <property type="entry name" value="Anth_synth_I-like"/>
</dbReference>
<dbReference type="Pfam" id="PF04715">
    <property type="entry name" value="Anth_synt_I_N"/>
    <property type="match status" value="1"/>
</dbReference>
<dbReference type="NCBIfam" id="TIGR00553">
    <property type="entry name" value="pabB"/>
    <property type="match status" value="1"/>
</dbReference>
<dbReference type="Pfam" id="PF00425">
    <property type="entry name" value="Chorismate_bind"/>
    <property type="match status" value="1"/>
</dbReference>
<gene>
    <name evidence="5" type="primary">pabB</name>
    <name evidence="5" type="ORF">ACFFLH_01640</name>
</gene>
<keyword evidence="6" id="KW-1185">Reference proteome</keyword>